<sequence>MIANTIKITITSRQTEISIMRMVGASNWYIRLPYMLEGVFIGMLGAIIPILVVYFGYNWMYSGAADFLPSMVSMRAPMPFIWQCSGLLVALGSGVGLIGSFVSVRKFLKF</sequence>
<dbReference type="EMBL" id="CP101620">
    <property type="protein sequence ID" value="UTY37824.1"/>
    <property type="molecule type" value="Genomic_DNA"/>
</dbReference>
<name>A0ABY5HXN1_9FIRM</name>
<keyword evidence="5 6" id="KW-0472">Membrane</keyword>
<dbReference type="Proteomes" id="UP001060112">
    <property type="component" value="Chromosome"/>
</dbReference>
<gene>
    <name evidence="8" type="ORF">NMU03_08790</name>
</gene>
<keyword evidence="9" id="KW-1185">Reference proteome</keyword>
<comment type="subcellular location">
    <subcellularLocation>
        <location evidence="1">Cell membrane</location>
        <topology evidence="1">Multi-pass membrane protein</topology>
    </subcellularLocation>
</comment>
<dbReference type="PANTHER" id="PTHR47755:SF1">
    <property type="entry name" value="CELL DIVISION PROTEIN FTSX"/>
    <property type="match status" value="1"/>
</dbReference>
<protein>
    <submittedName>
        <fullName evidence="8">FtsX-like permease family protein</fullName>
    </submittedName>
</protein>
<feature type="domain" description="ABC3 transporter permease C-terminal" evidence="7">
    <location>
        <begin position="1"/>
        <end position="109"/>
    </location>
</feature>
<dbReference type="InterPro" id="IPR004513">
    <property type="entry name" value="FtsX"/>
</dbReference>
<evidence type="ECO:0000259" key="7">
    <source>
        <dbReference type="Pfam" id="PF02687"/>
    </source>
</evidence>
<evidence type="ECO:0000313" key="8">
    <source>
        <dbReference type="EMBL" id="UTY37824.1"/>
    </source>
</evidence>
<dbReference type="Pfam" id="PF02687">
    <property type="entry name" value="FtsX"/>
    <property type="match status" value="1"/>
</dbReference>
<feature type="transmembrane region" description="Helical" evidence="6">
    <location>
        <begin position="80"/>
        <end position="104"/>
    </location>
</feature>
<organism evidence="8 9">
    <name type="scientific">Allocoprobacillus halotolerans</name>
    <dbReference type="NCBI Taxonomy" id="2944914"/>
    <lineage>
        <taxon>Bacteria</taxon>
        <taxon>Bacillati</taxon>
        <taxon>Bacillota</taxon>
        <taxon>Erysipelotrichia</taxon>
        <taxon>Erysipelotrichales</taxon>
        <taxon>Erysipelotrichaceae</taxon>
        <taxon>Allocoprobacillus</taxon>
    </lineage>
</organism>
<evidence type="ECO:0000256" key="3">
    <source>
        <dbReference type="ARBA" id="ARBA00022692"/>
    </source>
</evidence>
<evidence type="ECO:0000256" key="5">
    <source>
        <dbReference type="ARBA" id="ARBA00023136"/>
    </source>
</evidence>
<evidence type="ECO:0000256" key="4">
    <source>
        <dbReference type="ARBA" id="ARBA00022989"/>
    </source>
</evidence>
<dbReference type="InterPro" id="IPR003838">
    <property type="entry name" value="ABC3_permease_C"/>
</dbReference>
<evidence type="ECO:0000256" key="6">
    <source>
        <dbReference type="SAM" id="Phobius"/>
    </source>
</evidence>
<keyword evidence="4 6" id="KW-1133">Transmembrane helix</keyword>
<keyword evidence="2" id="KW-1003">Cell membrane</keyword>
<evidence type="ECO:0000256" key="1">
    <source>
        <dbReference type="ARBA" id="ARBA00004651"/>
    </source>
</evidence>
<reference evidence="8" key="1">
    <citation type="submission" date="2022-07" db="EMBL/GenBank/DDBJ databases">
        <title>Faecal culturing of patients with breast cancer.</title>
        <authorList>
            <person name="Teng N.M.Y."/>
            <person name="Kiu R."/>
            <person name="Evans R."/>
            <person name="Baker D.J."/>
            <person name="Zenner C."/>
            <person name="Robinson S.D."/>
            <person name="Hall L.J."/>
        </authorList>
    </citation>
    <scope>NUCLEOTIDE SEQUENCE</scope>
    <source>
        <strain evidence="8">LH1062</strain>
    </source>
</reference>
<keyword evidence="3 6" id="KW-0812">Transmembrane</keyword>
<dbReference type="RefSeq" id="WP_290137741.1">
    <property type="nucleotide sequence ID" value="NZ_CP101620.1"/>
</dbReference>
<feature type="transmembrane region" description="Helical" evidence="6">
    <location>
        <begin position="39"/>
        <end position="60"/>
    </location>
</feature>
<dbReference type="PANTHER" id="PTHR47755">
    <property type="entry name" value="CELL DIVISION PROTEIN FTSX"/>
    <property type="match status" value="1"/>
</dbReference>
<evidence type="ECO:0000256" key="2">
    <source>
        <dbReference type="ARBA" id="ARBA00022475"/>
    </source>
</evidence>
<evidence type="ECO:0000313" key="9">
    <source>
        <dbReference type="Proteomes" id="UP001060112"/>
    </source>
</evidence>
<proteinExistence type="predicted"/>
<accession>A0ABY5HXN1</accession>